<reference evidence="1" key="3">
    <citation type="journal article" date="2000" name="Genome Res.">
        <title>RIKEN integrated sequence analysis (RISA) system--384-format sequencing pipeline with 384 multicapillary sequencer.</title>
        <authorList>
            <person name="Shibata K."/>
            <person name="Itoh M."/>
            <person name="Aizawa K."/>
            <person name="Nagaoka S."/>
            <person name="Sasaki N."/>
            <person name="Carninci P."/>
            <person name="Konno H."/>
            <person name="Akiyama J."/>
            <person name="Nishi K."/>
            <person name="Kitsunai T."/>
            <person name="Tashiro H."/>
            <person name="Itoh M."/>
            <person name="Sumi N."/>
            <person name="Ishii Y."/>
            <person name="Nakamura S."/>
            <person name="Hazama M."/>
            <person name="Nishine T."/>
            <person name="Harada A."/>
            <person name="Yamamoto R."/>
            <person name="Matsumoto H."/>
            <person name="Sakaguchi S."/>
            <person name="Ikegami T."/>
            <person name="Kashiwagi K."/>
            <person name="Fujiwake S."/>
            <person name="Inoue K."/>
            <person name="Togawa Y."/>
            <person name="Izawa M."/>
            <person name="Ohara E."/>
            <person name="Watahiki M."/>
            <person name="Yoneda Y."/>
            <person name="Ishikawa T."/>
            <person name="Ozawa K."/>
            <person name="Tanaka T."/>
            <person name="Matsuura S."/>
            <person name="Kawai J."/>
            <person name="Okazaki Y."/>
            <person name="Muramatsu M."/>
            <person name="Inoue Y."/>
            <person name="Kira A."/>
            <person name="Hayashizaki Y."/>
        </authorList>
    </citation>
    <scope>NUCLEOTIDE SEQUENCE</scope>
    <source>
        <strain evidence="1">C57BL/6J</strain>
        <tissue evidence="1">Bone marrow</tissue>
    </source>
</reference>
<protein>
    <submittedName>
        <fullName evidence="1">Uncharacterized protein</fullName>
    </submittedName>
</protein>
<dbReference type="EMBL" id="AK150923">
    <property type="protein sequence ID" value="BAE29961.1"/>
    <property type="molecule type" value="mRNA"/>
</dbReference>
<organism evidence="1">
    <name type="scientific">Mus musculus</name>
    <name type="common">Mouse</name>
    <dbReference type="NCBI Taxonomy" id="10090"/>
    <lineage>
        <taxon>Eukaryota</taxon>
        <taxon>Metazoa</taxon>
        <taxon>Chordata</taxon>
        <taxon>Craniata</taxon>
        <taxon>Vertebrata</taxon>
        <taxon>Euteleostomi</taxon>
        <taxon>Mammalia</taxon>
        <taxon>Eutheria</taxon>
        <taxon>Euarchontoglires</taxon>
        <taxon>Glires</taxon>
        <taxon>Rodentia</taxon>
        <taxon>Myomorpha</taxon>
        <taxon>Muroidea</taxon>
        <taxon>Muridae</taxon>
        <taxon>Murinae</taxon>
        <taxon>Mus</taxon>
        <taxon>Mus</taxon>
    </lineage>
</organism>
<accession>Q3UBK3</accession>
<reference evidence="1" key="6">
    <citation type="submission" date="2004-03" db="EMBL/GenBank/DDBJ databases">
        <authorList>
            <person name="Arakawa T."/>
            <person name="Carninci P."/>
            <person name="Fukuda S."/>
            <person name="Hashizume W."/>
            <person name="Hayashida K."/>
            <person name="Hori F."/>
            <person name="Iida J."/>
            <person name="Imamura K."/>
            <person name="Imotani K."/>
            <person name="Itoh M."/>
            <person name="Kanagawa S."/>
            <person name="Kawai J."/>
            <person name="Kojima M."/>
            <person name="Konno H."/>
            <person name="Murata M."/>
            <person name="Nakamura M."/>
            <person name="Ninomiya N."/>
            <person name="Nishiyori H."/>
            <person name="Nomura K."/>
            <person name="Ohno M."/>
            <person name="Sakazume N."/>
            <person name="Sano H."/>
            <person name="Sasaki D."/>
            <person name="Shibata K."/>
            <person name="Shiraki T."/>
            <person name="Tagami M."/>
            <person name="Tagami Y."/>
            <person name="Waki K."/>
            <person name="Watahiki A."/>
            <person name="Muramatsu M."/>
            <person name="Hayashizaki Y."/>
        </authorList>
    </citation>
    <scope>NUCLEOTIDE SEQUENCE</scope>
    <source>
        <strain evidence="1">C57BL/6J</strain>
        <tissue evidence="1">Bone marrow</tissue>
    </source>
</reference>
<reference evidence="1" key="7">
    <citation type="journal article" date="2005" name="Science">
        <title>The Transcriptional Landscape of the Mammalian Genome.</title>
        <authorList>
            <consortium name="The FANTOM Consortium"/>
            <consortium name="Riken Genome Exploration Research Group and Genome Science Group (Genome Network Project Core Group)"/>
        </authorList>
    </citation>
    <scope>NUCLEOTIDE SEQUENCE</scope>
    <source>
        <strain evidence="1">C57BL/6J</strain>
        <tissue evidence="1">Bone marrow</tissue>
    </source>
</reference>
<evidence type="ECO:0000313" key="1">
    <source>
        <dbReference type="EMBL" id="BAE29961.1"/>
    </source>
</evidence>
<sequence length="242" mass="26968">MRWGAVRHLRWLKSLPRWNLTRSSLLRYNVRATQLRQSALVLDWACSWMIDSSRSMSDVGRDNGLRTCVATTLSTQQVWSALSITGAPMGRRRARSRIESLPCVRTLSRSTPEERSSSWPTGLRCGPESAGCSAATMAPHDAWAVLITVHGRLLTTCRRTSSRLEGSFHHGVSWPITVVSRCPWTSILQRGHDPLKFYESPGDGRYLRLALRAGFWGIGAVGSALPWHGRGQGFESPMLHSS</sequence>
<reference evidence="1" key="4">
    <citation type="journal article" date="2001" name="Nature">
        <title>Functional annotation of a full-length mouse cDNA collection.</title>
        <authorList>
            <consortium name="The RIKEN Genome Exploration Research Group Phase II Team and the FANTOM Consortium"/>
        </authorList>
    </citation>
    <scope>NUCLEOTIDE SEQUENCE</scope>
    <source>
        <strain evidence="1">C57BL/6J</strain>
        <tissue evidence="1">Bone marrow</tissue>
    </source>
</reference>
<reference evidence="1" key="5">
    <citation type="journal article" date="2002" name="Nature">
        <title>Analysis of the mouse transcriptome based on functional annotation of 60,770 full-length cDNAs.</title>
        <authorList>
            <consortium name="The FANTOM Consortium and the RIKEN Genome Exploration Research Group Phase I and II Team"/>
        </authorList>
    </citation>
    <scope>NUCLEOTIDE SEQUENCE</scope>
    <source>
        <strain evidence="1">C57BL/6J</strain>
        <tissue evidence="1">Bone marrow</tissue>
    </source>
</reference>
<proteinExistence type="evidence at transcript level"/>
<reference evidence="1" key="2">
    <citation type="journal article" date="2000" name="Genome Res.">
        <title>Normalization and subtraction of cap-trapper-selected cDNAs to prepare full-length cDNA libraries for rapid discovery of new genes.</title>
        <authorList>
            <person name="Carninci P."/>
            <person name="Shibata Y."/>
            <person name="Hayatsu N."/>
            <person name="Sugahara Y."/>
            <person name="Shibata K."/>
            <person name="Itoh M."/>
            <person name="Konno H."/>
            <person name="Okazaki Y."/>
            <person name="Muramatsu M."/>
            <person name="Hayashizaki Y."/>
        </authorList>
    </citation>
    <scope>NUCLEOTIDE SEQUENCE</scope>
    <source>
        <strain evidence="1">C57BL/6J</strain>
        <tissue evidence="1">Bone marrow</tissue>
    </source>
</reference>
<dbReference type="AlphaFoldDB" id="Q3UBK3"/>
<reference evidence="1" key="1">
    <citation type="journal article" date="1999" name="Methods Enzymol.">
        <title>High-efficiency full-length cDNA cloning.</title>
        <authorList>
            <person name="Carninci P."/>
            <person name="Hayashizaki Y."/>
        </authorList>
    </citation>
    <scope>NUCLEOTIDE SEQUENCE</scope>
    <source>
        <strain evidence="1">C57BL/6J</strain>
        <tissue evidence="1">Bone marrow</tissue>
    </source>
</reference>
<reference evidence="1" key="8">
    <citation type="journal article" date="2005" name="Science">
        <title>Antisense Transcription in the Mammalian Transcriptome.</title>
        <authorList>
            <consortium name="RIKEN Genome Exploration Research Group and Genome Science Group (Genome Network Project Core Group) and the FANTOM Consortium"/>
        </authorList>
    </citation>
    <scope>NUCLEOTIDE SEQUENCE</scope>
    <source>
        <strain evidence="1">C57BL/6J</strain>
        <tissue evidence="1">Bone marrow</tissue>
    </source>
</reference>
<name>Q3UBK3_MOUSE</name>
<dbReference type="AntiFam" id="ANF00013">
    <property type="entry name" value="tRNA translation"/>
</dbReference>